<feature type="transmembrane region" description="Helical" evidence="6">
    <location>
        <begin position="292"/>
        <end position="312"/>
    </location>
</feature>
<keyword evidence="2" id="KW-1003">Cell membrane</keyword>
<evidence type="ECO:0000256" key="5">
    <source>
        <dbReference type="ARBA" id="ARBA00023136"/>
    </source>
</evidence>
<dbReference type="EC" id="1.10.3.10" evidence="7"/>
<dbReference type="EMBL" id="MLJW01000653">
    <property type="protein sequence ID" value="OIQ84010.1"/>
    <property type="molecule type" value="Genomic_DNA"/>
</dbReference>
<organism evidence="7">
    <name type="scientific">mine drainage metagenome</name>
    <dbReference type="NCBI Taxonomy" id="410659"/>
    <lineage>
        <taxon>unclassified sequences</taxon>
        <taxon>metagenomes</taxon>
        <taxon>ecological metagenomes</taxon>
    </lineage>
</organism>
<dbReference type="GO" id="GO:0009055">
    <property type="term" value="F:electron transfer activity"/>
    <property type="evidence" value="ECO:0007669"/>
    <property type="project" value="TreeGrafter"/>
</dbReference>
<evidence type="ECO:0000256" key="3">
    <source>
        <dbReference type="ARBA" id="ARBA00022692"/>
    </source>
</evidence>
<reference evidence="7" key="1">
    <citation type="submission" date="2016-10" db="EMBL/GenBank/DDBJ databases">
        <title>Sequence of Gallionella enrichment culture.</title>
        <authorList>
            <person name="Poehlein A."/>
            <person name="Muehling M."/>
            <person name="Daniel R."/>
        </authorList>
    </citation>
    <scope>NUCLEOTIDE SEQUENCE</scope>
</reference>
<feature type="transmembrane region" description="Helical" evidence="6">
    <location>
        <begin position="14"/>
        <end position="41"/>
    </location>
</feature>
<dbReference type="GO" id="GO:0070069">
    <property type="term" value="C:cytochrome complex"/>
    <property type="evidence" value="ECO:0007669"/>
    <property type="project" value="TreeGrafter"/>
</dbReference>
<evidence type="ECO:0000256" key="4">
    <source>
        <dbReference type="ARBA" id="ARBA00022989"/>
    </source>
</evidence>
<dbReference type="GO" id="GO:0005886">
    <property type="term" value="C:plasma membrane"/>
    <property type="evidence" value="ECO:0007669"/>
    <property type="project" value="UniProtKB-SubCell"/>
</dbReference>
<feature type="transmembrane region" description="Helical" evidence="6">
    <location>
        <begin position="148"/>
        <end position="170"/>
    </location>
</feature>
<accession>A0A1J5QL17</accession>
<dbReference type="PANTHER" id="PTHR43141:SF4">
    <property type="entry name" value="CYTOCHROME BD2 SUBUNIT II"/>
    <property type="match status" value="1"/>
</dbReference>
<evidence type="ECO:0000256" key="1">
    <source>
        <dbReference type="ARBA" id="ARBA00004651"/>
    </source>
</evidence>
<comment type="subcellular location">
    <subcellularLocation>
        <location evidence="1">Cell membrane</location>
        <topology evidence="1">Multi-pass membrane protein</topology>
    </subcellularLocation>
</comment>
<comment type="caution">
    <text evidence="7">The sequence shown here is derived from an EMBL/GenBank/DDBJ whole genome shotgun (WGS) entry which is preliminary data.</text>
</comment>
<evidence type="ECO:0000313" key="7">
    <source>
        <dbReference type="EMBL" id="OIQ84010.1"/>
    </source>
</evidence>
<name>A0A1J5QL17_9ZZZZ</name>
<feature type="transmembrane region" description="Helical" evidence="6">
    <location>
        <begin position="224"/>
        <end position="243"/>
    </location>
</feature>
<dbReference type="GO" id="GO:0016682">
    <property type="term" value="F:oxidoreductase activity, acting on diphenols and related substances as donors, oxygen as acceptor"/>
    <property type="evidence" value="ECO:0007669"/>
    <property type="project" value="TreeGrafter"/>
</dbReference>
<feature type="transmembrane region" description="Helical" evidence="6">
    <location>
        <begin position="255"/>
        <end position="272"/>
    </location>
</feature>
<dbReference type="GO" id="GO:0019646">
    <property type="term" value="P:aerobic electron transport chain"/>
    <property type="evidence" value="ECO:0007669"/>
    <property type="project" value="TreeGrafter"/>
</dbReference>
<feature type="transmembrane region" description="Helical" evidence="6">
    <location>
        <begin position="191"/>
        <end position="212"/>
    </location>
</feature>
<evidence type="ECO:0000256" key="6">
    <source>
        <dbReference type="SAM" id="Phobius"/>
    </source>
</evidence>
<feature type="transmembrane region" description="Helical" evidence="6">
    <location>
        <begin position="121"/>
        <end position="142"/>
    </location>
</feature>
<dbReference type="Pfam" id="PF02322">
    <property type="entry name" value="Cyt_bd_oxida_II"/>
    <property type="match status" value="1"/>
</dbReference>
<keyword evidence="7" id="KW-0560">Oxidoreductase</keyword>
<keyword evidence="5 6" id="KW-0472">Membrane</keyword>
<sequence>MIDNSLQPLLANTWFLILGLILAFYVITDGFDLGIGILSLATRRETHRSAMLESIGHVWDANETWLVVLGGALFGAFPAVYAMVLHALYGPVMVMIGGLILRGAAFEFRHAARDKRGWDRVFGAGSLLAALAQGAILGQLVSGLRGGWVGWVFSAVAALGVVAGYSLLGASYLVMRTSGGLGQASRRHARASLWTTVGMAAVLTLATPFASVEVRNAWLDPHRMPILGVLGLLAVSAFGYILHALRRGVRGPFRASVLLFAVSFGGLALSIYPAMVPGHVTILQAASSAPTLLFMLFGIGMLLPVMIGYNAYQYLVFRGRIVVHDRAERMADAPSRPTSAP</sequence>
<gene>
    <name evidence="7" type="primary">cydB_10</name>
    <name evidence="7" type="ORF">GALL_341850</name>
</gene>
<dbReference type="InterPro" id="IPR003317">
    <property type="entry name" value="Cyt-d_oxidase_su2"/>
</dbReference>
<proteinExistence type="predicted"/>
<protein>
    <submittedName>
        <fullName evidence="7">Cytochrome bd-I ubiquinol oxidase subunit 2</fullName>
        <ecNumber evidence="7">1.10.3.10</ecNumber>
    </submittedName>
</protein>
<evidence type="ECO:0000256" key="2">
    <source>
        <dbReference type="ARBA" id="ARBA00022475"/>
    </source>
</evidence>
<dbReference type="AlphaFoldDB" id="A0A1J5QL17"/>
<keyword evidence="3 6" id="KW-0812">Transmembrane</keyword>
<dbReference type="PANTHER" id="PTHR43141">
    <property type="entry name" value="CYTOCHROME BD2 SUBUNIT II"/>
    <property type="match status" value="1"/>
</dbReference>
<keyword evidence="4 6" id="KW-1133">Transmembrane helix</keyword>
<feature type="transmembrane region" description="Helical" evidence="6">
    <location>
        <begin position="88"/>
        <end position="109"/>
    </location>
</feature>